<keyword evidence="2" id="KW-1185">Reference proteome</keyword>
<gene>
    <name evidence="1" type="ORF">E2562_004139</name>
</gene>
<name>A0A6G1EV56_9ORYZ</name>
<sequence length="153" mass="17414">MVFPASSRDWDQVGSAWGRWYGIGWLRFGERRHGVQAEAPGWRGAQLSGSRGRGGGPLCVEARRHEHLRRRSVAEADGEVERGLAPGDVAAVNDGRRHLRTGLLGDGVRLCPDLEREEARAPSHSSIWRERRRWRLAQKSKRRRTLSLFDLER</sequence>
<evidence type="ECO:0000313" key="2">
    <source>
        <dbReference type="Proteomes" id="UP000479710"/>
    </source>
</evidence>
<evidence type="ECO:0000313" key="1">
    <source>
        <dbReference type="EMBL" id="KAF0928517.1"/>
    </source>
</evidence>
<accession>A0A6G1EV56</accession>
<protein>
    <submittedName>
        <fullName evidence="1">Uncharacterized protein</fullName>
    </submittedName>
</protein>
<reference evidence="1 2" key="1">
    <citation type="submission" date="2019-11" db="EMBL/GenBank/DDBJ databases">
        <title>Whole genome sequence of Oryza granulata.</title>
        <authorList>
            <person name="Li W."/>
        </authorList>
    </citation>
    <scope>NUCLEOTIDE SEQUENCE [LARGE SCALE GENOMIC DNA]</scope>
    <source>
        <strain evidence="2">cv. Menghai</strain>
        <tissue evidence="1">Leaf</tissue>
    </source>
</reference>
<proteinExistence type="predicted"/>
<dbReference type="EMBL" id="SPHZ02000002">
    <property type="protein sequence ID" value="KAF0928517.1"/>
    <property type="molecule type" value="Genomic_DNA"/>
</dbReference>
<comment type="caution">
    <text evidence="1">The sequence shown here is derived from an EMBL/GenBank/DDBJ whole genome shotgun (WGS) entry which is preliminary data.</text>
</comment>
<dbReference type="AlphaFoldDB" id="A0A6G1EV56"/>
<dbReference type="Proteomes" id="UP000479710">
    <property type="component" value="Unassembled WGS sequence"/>
</dbReference>
<organism evidence="1 2">
    <name type="scientific">Oryza meyeriana var. granulata</name>
    <dbReference type="NCBI Taxonomy" id="110450"/>
    <lineage>
        <taxon>Eukaryota</taxon>
        <taxon>Viridiplantae</taxon>
        <taxon>Streptophyta</taxon>
        <taxon>Embryophyta</taxon>
        <taxon>Tracheophyta</taxon>
        <taxon>Spermatophyta</taxon>
        <taxon>Magnoliopsida</taxon>
        <taxon>Liliopsida</taxon>
        <taxon>Poales</taxon>
        <taxon>Poaceae</taxon>
        <taxon>BOP clade</taxon>
        <taxon>Oryzoideae</taxon>
        <taxon>Oryzeae</taxon>
        <taxon>Oryzinae</taxon>
        <taxon>Oryza</taxon>
        <taxon>Oryza meyeriana</taxon>
    </lineage>
</organism>